<feature type="compositionally biased region" description="Low complexity" evidence="1">
    <location>
        <begin position="195"/>
        <end position="210"/>
    </location>
</feature>
<gene>
    <name evidence="2" type="ORF">PVAP13_8KG231801</name>
</gene>
<proteinExistence type="predicted"/>
<feature type="compositionally biased region" description="Gly residues" evidence="1">
    <location>
        <begin position="270"/>
        <end position="283"/>
    </location>
</feature>
<name>A0A8T0PLN8_PANVG</name>
<evidence type="ECO:0000256" key="1">
    <source>
        <dbReference type="SAM" id="MobiDB-lite"/>
    </source>
</evidence>
<organism evidence="2 3">
    <name type="scientific">Panicum virgatum</name>
    <name type="common">Blackwell switchgrass</name>
    <dbReference type="NCBI Taxonomy" id="38727"/>
    <lineage>
        <taxon>Eukaryota</taxon>
        <taxon>Viridiplantae</taxon>
        <taxon>Streptophyta</taxon>
        <taxon>Embryophyta</taxon>
        <taxon>Tracheophyta</taxon>
        <taxon>Spermatophyta</taxon>
        <taxon>Magnoliopsida</taxon>
        <taxon>Liliopsida</taxon>
        <taxon>Poales</taxon>
        <taxon>Poaceae</taxon>
        <taxon>PACMAD clade</taxon>
        <taxon>Panicoideae</taxon>
        <taxon>Panicodae</taxon>
        <taxon>Paniceae</taxon>
        <taxon>Panicinae</taxon>
        <taxon>Panicum</taxon>
        <taxon>Panicum sect. Hiantes</taxon>
    </lineage>
</organism>
<comment type="caution">
    <text evidence="2">The sequence shown here is derived from an EMBL/GenBank/DDBJ whole genome shotgun (WGS) entry which is preliminary data.</text>
</comment>
<feature type="compositionally biased region" description="Low complexity" evidence="1">
    <location>
        <begin position="116"/>
        <end position="138"/>
    </location>
</feature>
<evidence type="ECO:0000313" key="3">
    <source>
        <dbReference type="Proteomes" id="UP000823388"/>
    </source>
</evidence>
<feature type="region of interest" description="Disordered" evidence="1">
    <location>
        <begin position="116"/>
        <end position="255"/>
    </location>
</feature>
<evidence type="ECO:0000313" key="2">
    <source>
        <dbReference type="EMBL" id="KAG2561828.1"/>
    </source>
</evidence>
<feature type="region of interest" description="Disordered" evidence="1">
    <location>
        <begin position="67"/>
        <end position="88"/>
    </location>
</feature>
<dbReference type="Proteomes" id="UP000823388">
    <property type="component" value="Chromosome 8K"/>
</dbReference>
<feature type="compositionally biased region" description="Low complexity" evidence="1">
    <location>
        <begin position="225"/>
        <end position="237"/>
    </location>
</feature>
<dbReference type="EMBL" id="CM029051">
    <property type="protein sequence ID" value="KAG2561828.1"/>
    <property type="molecule type" value="Genomic_DNA"/>
</dbReference>
<feature type="compositionally biased region" description="Pro residues" evidence="1">
    <location>
        <begin position="245"/>
        <end position="254"/>
    </location>
</feature>
<feature type="compositionally biased region" description="Gly residues" evidence="1">
    <location>
        <begin position="175"/>
        <end position="184"/>
    </location>
</feature>
<sequence>MPTPPPVFYHRALVPASWYPFPHCSPHRRDHRGFPVSPAARCPRSPGSSPFPPLQVDAQAPLALTEHTPRLPGRGGRRPARGGRCPGRLGTDRARGAVWFLSRCVAVLGLCRHIPSSATATPPPSAAGARGARGCAAPWSLPPPPRGARWQRAGGVERPTRRWKEGSAAARGEAVRGGGRGGARGARSRRGQGRHAGSSGAGAAAAGAAARRGRSQRPARRRSATRAAAAADRAAWRPFRSGRSPPAPSLPSPPSLLQAVDRAARWGSSRGAGGGLRGGGARGDGSRLLLPPPPSRANWLPAPAGKAPRPPPRQPGGGGRSTGSGSARGGGRRLPGGRSCTSPSHRDPAGKKGSTPRWRGGRRRLEPDS</sequence>
<feature type="region of interest" description="Disordered" evidence="1">
    <location>
        <begin position="267"/>
        <end position="369"/>
    </location>
</feature>
<protein>
    <submittedName>
        <fullName evidence="2">Uncharacterized protein</fullName>
    </submittedName>
</protein>
<feature type="compositionally biased region" description="Gly residues" evidence="1">
    <location>
        <begin position="315"/>
        <end position="334"/>
    </location>
</feature>
<reference evidence="2" key="1">
    <citation type="submission" date="2020-05" db="EMBL/GenBank/DDBJ databases">
        <title>WGS assembly of Panicum virgatum.</title>
        <authorList>
            <person name="Lovell J.T."/>
            <person name="Jenkins J."/>
            <person name="Shu S."/>
            <person name="Juenger T.E."/>
            <person name="Schmutz J."/>
        </authorList>
    </citation>
    <scope>NUCLEOTIDE SEQUENCE</scope>
    <source>
        <strain evidence="2">AP13</strain>
    </source>
</reference>
<accession>A0A8T0PLN8</accession>
<dbReference type="AlphaFoldDB" id="A0A8T0PLN8"/>
<feature type="compositionally biased region" description="Basic residues" evidence="1">
    <location>
        <begin position="211"/>
        <end position="224"/>
    </location>
</feature>
<keyword evidence="3" id="KW-1185">Reference proteome</keyword>